<keyword evidence="8" id="KW-1185">Reference proteome</keyword>
<feature type="compositionally biased region" description="Basic and acidic residues" evidence="6">
    <location>
        <begin position="340"/>
        <end position="359"/>
    </location>
</feature>
<dbReference type="EMBL" id="JAKLMC020000007">
    <property type="protein sequence ID" value="KAK5954988.1"/>
    <property type="molecule type" value="Genomic_DNA"/>
</dbReference>
<evidence type="ECO:0000313" key="8">
    <source>
        <dbReference type="Proteomes" id="UP001316803"/>
    </source>
</evidence>
<dbReference type="AlphaFoldDB" id="A0AAN8F289"/>
<dbReference type="SUPFAM" id="SSF53335">
    <property type="entry name" value="S-adenosyl-L-methionine-dependent methyltransferases"/>
    <property type="match status" value="1"/>
</dbReference>
<sequence>MNVSNAQSEPYERNDQQYGEGNNEAGLQGTQPFGSGPLTDAGERRAIFNVLDSYRRRQNFYALPQAHQVLLNDPAISFLDNLSTIDDAIDENADLADAILELALETFDLSHQPERGSVLDWHDAARSLDLNKAHSTIKQFWRDWSKEGFEAEVKPMLNLILGDLASNLASAAGQTRVLLPGAGLGRLLFELSLAGYLVEGNEISYHQLLASNFILNTVQRANQYKLYPFVGSFNNHLSRHNQLQMVTIPDVHPGAAVEERMRLQRPVGEMNMSAGDFITSYSSSDHAGSFDAVVTVYFIDTSPNVIRYIETVGHCLKEGGIWINIGPLLWHFEDRMVEQHDHEHEQDRDHDVDAKEEPKGQTGIAEPGSFELTDEEVLVLAQRMGFELISHENLPPSVGGYIQDPTSMLQNRYQCSHWVLRKKSVPQE</sequence>
<comment type="caution">
    <text evidence="7">The sequence shown here is derived from an EMBL/GenBank/DDBJ whole genome shotgun (WGS) entry which is preliminary data.</text>
</comment>
<keyword evidence="4" id="KW-0808">Transferase</keyword>
<dbReference type="EC" id="2.1.1.22" evidence="2"/>
<organism evidence="7 8">
    <name type="scientific">Knufia fluminis</name>
    <dbReference type="NCBI Taxonomy" id="191047"/>
    <lineage>
        <taxon>Eukaryota</taxon>
        <taxon>Fungi</taxon>
        <taxon>Dikarya</taxon>
        <taxon>Ascomycota</taxon>
        <taxon>Pezizomycotina</taxon>
        <taxon>Eurotiomycetes</taxon>
        <taxon>Chaetothyriomycetidae</taxon>
        <taxon>Chaetothyriales</taxon>
        <taxon>Trichomeriaceae</taxon>
        <taxon>Knufia</taxon>
    </lineage>
</organism>
<dbReference type="Proteomes" id="UP001316803">
    <property type="component" value="Unassembled WGS sequence"/>
</dbReference>
<dbReference type="GO" id="GO:0032259">
    <property type="term" value="P:methylation"/>
    <property type="evidence" value="ECO:0007669"/>
    <property type="project" value="UniProtKB-KW"/>
</dbReference>
<evidence type="ECO:0000256" key="3">
    <source>
        <dbReference type="ARBA" id="ARBA00022603"/>
    </source>
</evidence>
<feature type="region of interest" description="Disordered" evidence="6">
    <location>
        <begin position="340"/>
        <end position="368"/>
    </location>
</feature>
<dbReference type="InterPro" id="IPR029063">
    <property type="entry name" value="SAM-dependent_MTases_sf"/>
</dbReference>
<dbReference type="PANTHER" id="PTHR12303:SF6">
    <property type="entry name" value="CARNOSINE N-METHYLTRANSFERASE"/>
    <property type="match status" value="1"/>
</dbReference>
<evidence type="ECO:0000256" key="1">
    <source>
        <dbReference type="ARBA" id="ARBA00010086"/>
    </source>
</evidence>
<dbReference type="SMART" id="SM01296">
    <property type="entry name" value="N2227"/>
    <property type="match status" value="1"/>
</dbReference>
<dbReference type="GO" id="GO:0030735">
    <property type="term" value="F:carnosine N-methyltransferase activity"/>
    <property type="evidence" value="ECO:0007669"/>
    <property type="project" value="UniProtKB-EC"/>
</dbReference>
<dbReference type="PANTHER" id="PTHR12303">
    <property type="entry name" value="CARNOSINE N-METHYLTRANSFERASE"/>
    <property type="match status" value="1"/>
</dbReference>
<keyword evidence="5" id="KW-0949">S-adenosyl-L-methionine</keyword>
<proteinExistence type="inferred from homology"/>
<evidence type="ECO:0000256" key="6">
    <source>
        <dbReference type="SAM" id="MobiDB-lite"/>
    </source>
</evidence>
<reference evidence="7 8" key="1">
    <citation type="submission" date="2022-12" db="EMBL/GenBank/DDBJ databases">
        <title>Genomic features and morphological characterization of a novel Knufia sp. strain isolated from spacecraft assembly facility.</title>
        <authorList>
            <person name="Teixeira M."/>
            <person name="Chander A.M."/>
            <person name="Stajich J.E."/>
            <person name="Venkateswaran K."/>
        </authorList>
    </citation>
    <scope>NUCLEOTIDE SEQUENCE [LARGE SCALE GENOMIC DNA]</scope>
    <source>
        <strain evidence="7 8">FJI-L2-BK-P2</strain>
    </source>
</reference>
<evidence type="ECO:0000256" key="2">
    <source>
        <dbReference type="ARBA" id="ARBA00012003"/>
    </source>
</evidence>
<dbReference type="InterPro" id="IPR012901">
    <property type="entry name" value="CARME"/>
</dbReference>
<dbReference type="Gene3D" id="3.40.50.150">
    <property type="entry name" value="Vaccinia Virus protein VP39"/>
    <property type="match status" value="1"/>
</dbReference>
<keyword evidence="3" id="KW-0489">Methyltransferase</keyword>
<feature type="region of interest" description="Disordered" evidence="6">
    <location>
        <begin position="1"/>
        <end position="40"/>
    </location>
</feature>
<evidence type="ECO:0000256" key="4">
    <source>
        <dbReference type="ARBA" id="ARBA00022679"/>
    </source>
</evidence>
<evidence type="ECO:0000313" key="7">
    <source>
        <dbReference type="EMBL" id="KAK5954988.1"/>
    </source>
</evidence>
<protein>
    <recommendedName>
        <fullName evidence="2">carnosine N-methyltransferase</fullName>
        <ecNumber evidence="2">2.1.1.22</ecNumber>
    </recommendedName>
</protein>
<gene>
    <name evidence="7" type="ORF">OHC33_003667</name>
</gene>
<accession>A0AAN8F289</accession>
<comment type="similarity">
    <text evidence="1">Belongs to the carnosine N-methyltransferase family.</text>
</comment>
<dbReference type="Pfam" id="PF07942">
    <property type="entry name" value="CARME"/>
    <property type="match status" value="1"/>
</dbReference>
<name>A0AAN8F289_9EURO</name>
<evidence type="ECO:0000256" key="5">
    <source>
        <dbReference type="ARBA" id="ARBA00022691"/>
    </source>
</evidence>